<feature type="binding site" description="in other chain" evidence="1">
    <location>
        <begin position="136"/>
        <end position="140"/>
    </location>
    <ligand>
        <name>dUMP</name>
        <dbReference type="ChEBI" id="CHEBI:246422"/>
        <note>ligand shared between dimeric partners</note>
    </ligand>
</feature>
<dbReference type="PANTHER" id="PTHR34934:SF1">
    <property type="entry name" value="FLAVIN-DEPENDENT THYMIDYLATE SYNTHASE"/>
    <property type="match status" value="1"/>
</dbReference>
<comment type="similarity">
    <text evidence="1">Belongs to the thymidylate synthase ThyX family.</text>
</comment>
<dbReference type="NCBIfam" id="TIGR02170">
    <property type="entry name" value="thyX"/>
    <property type="match status" value="1"/>
</dbReference>
<sequence>MHVAFLAKILHFFLCDRQILSRYFKEIILMKEKLIGSKIQVDDGSVTLMDYMGSDLSVVNAARVSFGKKKLELDDKDLKLIKYLAHHKHMSPFRHVIFSFALEGVSEVVCRQLYKHQVGCSFTSGEFKESATTWNEISGRYVEFEPEFHVPAEFRKQHKSNKQASTEGDCISENHAAKSLYLETIEQTYTSYKKLLEMGVCREQARMVMPICFKNSLVWTASLEAAAHFVKLRDHDGAQLEIRNLARAIKQLIDPICPYSIEALMSAEK</sequence>
<comment type="subunit">
    <text evidence="1">Homotetramer.</text>
</comment>
<proteinExistence type="inferred from homology"/>
<dbReference type="UniPathway" id="UPA00575"/>
<dbReference type="Proteomes" id="UP000253934">
    <property type="component" value="Unassembled WGS sequence"/>
</dbReference>
<comment type="cofactor">
    <cofactor evidence="1">
        <name>FAD</name>
        <dbReference type="ChEBI" id="CHEBI:57692"/>
    </cofactor>
    <text evidence="1">Binds 4 FAD per tetramer. Each FAD binding site is formed by three monomers.</text>
</comment>
<keyword evidence="1 2" id="KW-0489">Methyltransferase</keyword>
<keyword evidence="1" id="KW-0545">Nucleotide biosynthesis</keyword>
<dbReference type="EMBL" id="QOVW01000070">
    <property type="protein sequence ID" value="RDB35961.1"/>
    <property type="molecule type" value="Genomic_DNA"/>
</dbReference>
<dbReference type="GO" id="GO:0004799">
    <property type="term" value="F:thymidylate synthase activity"/>
    <property type="evidence" value="ECO:0007669"/>
    <property type="project" value="TreeGrafter"/>
</dbReference>
<evidence type="ECO:0000313" key="2">
    <source>
        <dbReference type="EMBL" id="RDB35961.1"/>
    </source>
</evidence>
<protein>
    <recommendedName>
        <fullName evidence="1">Flavin-dependent thymidylate synthase</fullName>
        <shortName evidence="1">FDTS</shortName>
        <ecNumber evidence="1">2.1.1.148</ecNumber>
    </recommendedName>
    <alternativeName>
        <fullName evidence="1">FAD-dependent thymidylate synthase</fullName>
    </alternativeName>
    <alternativeName>
        <fullName evidence="1">Thymidylate synthase ThyX</fullName>
        <shortName evidence="1">TS</shortName>
        <shortName evidence="1">TSase</shortName>
    </alternativeName>
</protein>
<dbReference type="GO" id="GO:0050797">
    <property type="term" value="F:thymidylate synthase (FAD) activity"/>
    <property type="evidence" value="ECO:0007669"/>
    <property type="project" value="UniProtKB-UniRule"/>
</dbReference>
<comment type="function">
    <text evidence="1">Catalyzes the reductive methylation of 2'-deoxyuridine-5'-monophosphate (dUMP) to 2'-deoxythymidine-5'-monophosphate (dTMP) while utilizing 5,10-methylenetetrahydrofolate (mTHF) as the methyl donor, and NADPH and FADH(2) as the reductant.</text>
</comment>
<accession>A0A369KMV1</accession>
<dbReference type="EC" id="2.1.1.148" evidence="1"/>
<feature type="active site" description="Involved in ionization of N3 of dUMP, leading to its activation" evidence="1">
    <location>
        <position position="233"/>
    </location>
</feature>
<keyword evidence="3" id="KW-1185">Reference proteome</keyword>
<dbReference type="InterPro" id="IPR036098">
    <property type="entry name" value="Thymidylate_synthase_ThyX_sf"/>
</dbReference>
<keyword evidence="1" id="KW-0521">NADP</keyword>
<keyword evidence="1" id="KW-0285">Flavoprotein</keyword>
<comment type="caution">
    <text evidence="1">Lacks conserved residue(s) required for the propagation of feature annotation.</text>
</comment>
<feature type="binding site" description="in other chain" evidence="1">
    <location>
        <position position="206"/>
    </location>
    <ligand>
        <name>dUMP</name>
        <dbReference type="ChEBI" id="CHEBI:246422"/>
        <note>ligand shared between dimeric partners</note>
    </ligand>
</feature>
<dbReference type="Gene3D" id="3.30.1360.170">
    <property type="match status" value="1"/>
</dbReference>
<keyword evidence="1 2" id="KW-0808">Transferase</keyword>
<organism evidence="2 3">
    <name type="scientific">Spirobacillus cienkowskii</name>
    <dbReference type="NCBI Taxonomy" id="495820"/>
    <lineage>
        <taxon>Bacteria</taxon>
        <taxon>Pseudomonadati</taxon>
        <taxon>Bdellovibrionota</taxon>
        <taxon>Oligoflexia</taxon>
        <taxon>Silvanigrellales</taxon>
        <taxon>Spirobacillus</taxon>
    </lineage>
</organism>
<dbReference type="SUPFAM" id="SSF69796">
    <property type="entry name" value="Thymidylate synthase-complementing protein Thy1"/>
    <property type="match status" value="1"/>
</dbReference>
<dbReference type="PANTHER" id="PTHR34934">
    <property type="entry name" value="FLAVIN-DEPENDENT THYMIDYLATE SYNTHASE"/>
    <property type="match status" value="1"/>
</dbReference>
<feature type="binding site" evidence="1">
    <location>
        <position position="136"/>
    </location>
    <ligand>
        <name>FAD</name>
        <dbReference type="ChEBI" id="CHEBI:57692"/>
        <note>ligand shared between neighboring subunits</note>
    </ligand>
</feature>
<dbReference type="Pfam" id="PF02511">
    <property type="entry name" value="Thy1"/>
    <property type="match status" value="1"/>
</dbReference>
<dbReference type="GO" id="GO:0050660">
    <property type="term" value="F:flavin adenine dinucleotide binding"/>
    <property type="evidence" value="ECO:0007669"/>
    <property type="project" value="UniProtKB-UniRule"/>
</dbReference>
<reference evidence="2" key="1">
    <citation type="submission" date="2018-04" db="EMBL/GenBank/DDBJ databases">
        <title>Draft genome sequence of the Candidatus Spirobacillus cienkowskii, a pathogen of freshwater Daphnia species, reconstructed from hemolymph metagenomic reads.</title>
        <authorList>
            <person name="Bresciani L."/>
            <person name="Lemos L.N."/>
            <person name="Wale N."/>
            <person name="Lin J.Y."/>
            <person name="Fernandes G.R."/>
            <person name="Duffy M.A."/>
            <person name="Rodrigues J.M."/>
        </authorList>
    </citation>
    <scope>NUCLEOTIDE SEQUENCE [LARGE SCALE GENOMIC DNA]</scope>
    <source>
        <strain evidence="2">Binning01</strain>
    </source>
</reference>
<name>A0A369KMV1_9BACT</name>
<evidence type="ECO:0000256" key="1">
    <source>
        <dbReference type="HAMAP-Rule" id="MF_01408"/>
    </source>
</evidence>
<dbReference type="AlphaFoldDB" id="A0A369KMV1"/>
<feature type="binding site" evidence="1">
    <location>
        <position position="233"/>
    </location>
    <ligand>
        <name>dUMP</name>
        <dbReference type="ChEBI" id="CHEBI:246422"/>
        <note>ligand shared between dimeric partners</note>
    </ligand>
</feature>
<dbReference type="GO" id="GO:0070402">
    <property type="term" value="F:NADPH binding"/>
    <property type="evidence" value="ECO:0007669"/>
    <property type="project" value="TreeGrafter"/>
</dbReference>
<evidence type="ECO:0000313" key="3">
    <source>
        <dbReference type="Proteomes" id="UP000253934"/>
    </source>
</evidence>
<feature type="binding site" evidence="1">
    <location>
        <position position="91"/>
    </location>
    <ligand>
        <name>FAD</name>
        <dbReference type="ChEBI" id="CHEBI:57692"/>
        <note>ligand shared between neighboring subunits</note>
    </ligand>
</feature>
<comment type="catalytic activity">
    <reaction evidence="1">
        <text>dUMP + (6R)-5,10-methylene-5,6,7,8-tetrahydrofolate + NADPH + H(+) = dTMP + (6S)-5,6,7,8-tetrahydrofolate + NADP(+)</text>
        <dbReference type="Rhea" id="RHEA:29043"/>
        <dbReference type="ChEBI" id="CHEBI:15378"/>
        <dbReference type="ChEBI" id="CHEBI:15636"/>
        <dbReference type="ChEBI" id="CHEBI:57453"/>
        <dbReference type="ChEBI" id="CHEBI:57783"/>
        <dbReference type="ChEBI" id="CHEBI:58349"/>
        <dbReference type="ChEBI" id="CHEBI:63528"/>
        <dbReference type="ChEBI" id="CHEBI:246422"/>
        <dbReference type="EC" id="2.1.1.148"/>
    </reaction>
</comment>
<dbReference type="GO" id="GO:0006235">
    <property type="term" value="P:dTTP biosynthetic process"/>
    <property type="evidence" value="ECO:0007669"/>
    <property type="project" value="UniProtKB-UniRule"/>
</dbReference>
<dbReference type="InterPro" id="IPR003669">
    <property type="entry name" value="Thymidylate_synthase_ThyX"/>
</dbReference>
<feature type="binding site" evidence="1">
    <location>
        <position position="228"/>
    </location>
    <ligand>
        <name>FAD</name>
        <dbReference type="ChEBI" id="CHEBI:57692"/>
        <note>ligand shared between neighboring subunits</note>
    </ligand>
</feature>
<comment type="pathway">
    <text evidence="1">Pyrimidine metabolism; dTTP biosynthesis.</text>
</comment>
<comment type="caution">
    <text evidence="2">The sequence shown here is derived from an EMBL/GenBank/DDBJ whole genome shotgun (WGS) entry which is preliminary data.</text>
</comment>
<keyword evidence="1" id="KW-0274">FAD</keyword>
<dbReference type="CDD" id="cd20175">
    <property type="entry name" value="ThyX"/>
    <property type="match status" value="1"/>
</dbReference>
<dbReference type="HAMAP" id="MF_01408">
    <property type="entry name" value="ThyX"/>
    <property type="match status" value="1"/>
</dbReference>
<gene>
    <name evidence="1 2" type="primary">thyX</name>
    <name evidence="2" type="ORF">DCC88_07500</name>
</gene>
<dbReference type="GO" id="GO:0006231">
    <property type="term" value="P:dTMP biosynthetic process"/>
    <property type="evidence" value="ECO:0007669"/>
    <property type="project" value="UniProtKB-UniRule"/>
</dbReference>
<dbReference type="PROSITE" id="PS51331">
    <property type="entry name" value="THYX"/>
    <property type="match status" value="1"/>
</dbReference>
<dbReference type="GO" id="GO:0032259">
    <property type="term" value="P:methylation"/>
    <property type="evidence" value="ECO:0007669"/>
    <property type="project" value="UniProtKB-KW"/>
</dbReference>